<dbReference type="InterPro" id="IPR012674">
    <property type="entry name" value="Calycin"/>
</dbReference>
<gene>
    <name evidence="4" type="ORF">CVLEPA_LOCUS5185</name>
</gene>
<dbReference type="Pfam" id="PF00061">
    <property type="entry name" value="Lipocalin"/>
    <property type="match status" value="1"/>
</dbReference>
<dbReference type="PRINTS" id="PR00178">
    <property type="entry name" value="FATTYACIDBP"/>
</dbReference>
<dbReference type="Gene3D" id="2.40.128.20">
    <property type="match status" value="1"/>
</dbReference>
<dbReference type="SUPFAM" id="SSF50814">
    <property type="entry name" value="Lipocalins"/>
    <property type="match status" value="1"/>
</dbReference>
<dbReference type="PANTHER" id="PTHR11955">
    <property type="entry name" value="FATTY ACID BINDING PROTEIN"/>
    <property type="match status" value="1"/>
</dbReference>
<evidence type="ECO:0000313" key="4">
    <source>
        <dbReference type="EMBL" id="CAK8675626.1"/>
    </source>
</evidence>
<comment type="similarity">
    <text evidence="1 2">Belongs to the calycin superfamily. Fatty-acid binding protein (FABP) family.</text>
</comment>
<evidence type="ECO:0000313" key="5">
    <source>
        <dbReference type="Proteomes" id="UP001642483"/>
    </source>
</evidence>
<dbReference type="Proteomes" id="UP001642483">
    <property type="component" value="Unassembled WGS sequence"/>
</dbReference>
<evidence type="ECO:0000256" key="2">
    <source>
        <dbReference type="RuleBase" id="RU003696"/>
    </source>
</evidence>
<proteinExistence type="inferred from homology"/>
<dbReference type="InterPro" id="IPR031259">
    <property type="entry name" value="ILBP"/>
</dbReference>
<accession>A0ABP0F7C6</accession>
<evidence type="ECO:0000259" key="3">
    <source>
        <dbReference type="PROSITE" id="PS00214"/>
    </source>
</evidence>
<dbReference type="CDD" id="cd00742">
    <property type="entry name" value="FABP"/>
    <property type="match status" value="1"/>
</dbReference>
<protein>
    <recommendedName>
        <fullName evidence="3">Cytosolic fatty-acid binding proteins domain-containing protein</fullName>
    </recommendedName>
</protein>
<evidence type="ECO:0000256" key="1">
    <source>
        <dbReference type="ARBA" id="ARBA00008390"/>
    </source>
</evidence>
<feature type="domain" description="Cytosolic fatty-acid binding proteins" evidence="3">
    <location>
        <begin position="7"/>
        <end position="24"/>
    </location>
</feature>
<organism evidence="4 5">
    <name type="scientific">Clavelina lepadiformis</name>
    <name type="common">Light-bulb sea squirt</name>
    <name type="synonym">Ascidia lepadiformis</name>
    <dbReference type="NCBI Taxonomy" id="159417"/>
    <lineage>
        <taxon>Eukaryota</taxon>
        <taxon>Metazoa</taxon>
        <taxon>Chordata</taxon>
        <taxon>Tunicata</taxon>
        <taxon>Ascidiacea</taxon>
        <taxon>Aplousobranchia</taxon>
        <taxon>Clavelinidae</taxon>
        <taxon>Clavelina</taxon>
    </lineage>
</organism>
<dbReference type="PROSITE" id="PS00214">
    <property type="entry name" value="FABP"/>
    <property type="match status" value="1"/>
</dbReference>
<dbReference type="EMBL" id="CAWYQH010000024">
    <property type="protein sequence ID" value="CAK8675626.1"/>
    <property type="molecule type" value="Genomic_DNA"/>
</dbReference>
<name>A0ABP0F7C6_CLALP</name>
<dbReference type="InterPro" id="IPR000566">
    <property type="entry name" value="Lipocln_cytosolic_FA-bd_dom"/>
</dbReference>
<dbReference type="InterPro" id="IPR000463">
    <property type="entry name" value="Fatty_acid-bd"/>
</dbReference>
<sequence length="91" mass="10329">MTQAMNGTWKMISSENFDAYMKALGVNAFVRKMISLAKPKVVIKINDTDFLYQSVSSLKKIETKCKLGEEFQEDIPDGNKCKVCKILKYAI</sequence>
<keyword evidence="2" id="KW-0813">Transport</keyword>
<keyword evidence="5" id="KW-1185">Reference proteome</keyword>
<reference evidence="4 5" key="1">
    <citation type="submission" date="2024-02" db="EMBL/GenBank/DDBJ databases">
        <authorList>
            <person name="Daric V."/>
            <person name="Darras S."/>
        </authorList>
    </citation>
    <scope>NUCLEOTIDE SEQUENCE [LARGE SCALE GENOMIC DNA]</scope>
</reference>
<comment type="caution">
    <text evidence="4">The sequence shown here is derived from an EMBL/GenBank/DDBJ whole genome shotgun (WGS) entry which is preliminary data.</text>
</comment>